<proteinExistence type="predicted"/>
<sequence>MREGINALLTNSLFHFLKLTKLHLQKKMLLRHHKIFFIQEVGDGFRSIPARGKWLEIFQFRATPMWRMCINQQEFPPKEIVKAVIQLIGVFSSKKPLQKIRQSRSNP</sequence>
<keyword evidence="2" id="KW-1185">Reference proteome</keyword>
<reference evidence="1 2" key="1">
    <citation type="submission" date="2014-01" db="EMBL/GenBank/DDBJ databases">
        <title>Sulfitobacter donghicola JCM 14565 Genome Sequencing.</title>
        <authorList>
            <person name="Lai Q."/>
            <person name="Hong Z."/>
        </authorList>
    </citation>
    <scope>NUCLEOTIDE SEQUENCE [LARGE SCALE GENOMIC DNA]</scope>
    <source>
        <strain evidence="1 2">JCM 14565</strain>
    </source>
</reference>
<comment type="caution">
    <text evidence="1">The sequence shown here is derived from an EMBL/GenBank/DDBJ whole genome shotgun (WGS) entry which is preliminary data.</text>
</comment>
<dbReference type="EMBL" id="JAMC01000003">
    <property type="protein sequence ID" value="KEJ89639.1"/>
    <property type="molecule type" value="Genomic_DNA"/>
</dbReference>
<dbReference type="AlphaFoldDB" id="A0A073IIR0"/>
<organism evidence="1 2">
    <name type="scientific">Sulfitobacter donghicola DSW-25 = KCTC 12864 = JCM 14565</name>
    <dbReference type="NCBI Taxonomy" id="1300350"/>
    <lineage>
        <taxon>Bacteria</taxon>
        <taxon>Pseudomonadati</taxon>
        <taxon>Pseudomonadota</taxon>
        <taxon>Alphaproteobacteria</taxon>
        <taxon>Rhodobacterales</taxon>
        <taxon>Roseobacteraceae</taxon>
        <taxon>Sulfitobacter</taxon>
    </lineage>
</organism>
<gene>
    <name evidence="1" type="ORF">DSW25_09740</name>
</gene>
<accession>A0A073IIR0</accession>
<evidence type="ECO:0000313" key="2">
    <source>
        <dbReference type="Proteomes" id="UP000027734"/>
    </source>
</evidence>
<name>A0A073IIR0_9RHOB</name>
<evidence type="ECO:0000313" key="1">
    <source>
        <dbReference type="EMBL" id="KEJ89639.1"/>
    </source>
</evidence>
<dbReference type="Proteomes" id="UP000027734">
    <property type="component" value="Unassembled WGS sequence"/>
</dbReference>
<protein>
    <submittedName>
        <fullName evidence="1">Uncharacterized protein</fullName>
    </submittedName>
</protein>